<accession>A0A4Q9JSH4</accession>
<keyword evidence="1" id="KW-1133">Transmembrane helix</keyword>
<dbReference type="OrthoDB" id="345640at2"/>
<organism evidence="3 4">
    <name type="scientific">Campylobacter novaezeelandiae</name>
    <dbReference type="NCBI Taxonomy" id="2267891"/>
    <lineage>
        <taxon>Bacteria</taxon>
        <taxon>Pseudomonadati</taxon>
        <taxon>Campylobacterota</taxon>
        <taxon>Epsilonproteobacteria</taxon>
        <taxon>Campylobacterales</taxon>
        <taxon>Campylobacteraceae</taxon>
        <taxon>Campylobacter</taxon>
    </lineage>
</organism>
<feature type="domain" description="Type IV / VI secretion system DotU" evidence="2">
    <location>
        <begin position="28"/>
        <end position="227"/>
    </location>
</feature>
<dbReference type="NCBIfam" id="TIGR03349">
    <property type="entry name" value="IV_VI_DotU"/>
    <property type="match status" value="1"/>
</dbReference>
<keyword evidence="1" id="KW-0812">Transmembrane</keyword>
<dbReference type="RefSeq" id="WP_131186945.1">
    <property type="nucleotide sequence ID" value="NZ_QPGR01000022.1"/>
</dbReference>
<dbReference type="EMBL" id="QPGR01000022">
    <property type="protein sequence ID" value="TBR78610.1"/>
    <property type="molecule type" value="Genomic_DNA"/>
</dbReference>
<protein>
    <submittedName>
        <fullName evidence="3">DotU family type IV/VI secretion system protein</fullName>
    </submittedName>
</protein>
<comment type="caution">
    <text evidence="3">The sequence shown here is derived from an EMBL/GenBank/DDBJ whole genome shotgun (WGS) entry which is preliminary data.</text>
</comment>
<gene>
    <name evidence="3" type="ORF">DU473_07910</name>
</gene>
<evidence type="ECO:0000313" key="3">
    <source>
        <dbReference type="EMBL" id="TBR78610.1"/>
    </source>
</evidence>
<dbReference type="InterPro" id="IPR038522">
    <property type="entry name" value="T4/T6SS_DotU_sf"/>
</dbReference>
<dbReference type="Gene3D" id="1.25.40.590">
    <property type="entry name" value="Type IV / VI secretion system, DotU"/>
    <property type="match status" value="1"/>
</dbReference>
<feature type="transmembrane region" description="Helical" evidence="1">
    <location>
        <begin position="211"/>
        <end position="229"/>
    </location>
</feature>
<dbReference type="AlphaFoldDB" id="A0A4Q9JSH4"/>
<name>A0A4Q9JSH4_9BACT</name>
<dbReference type="PANTHER" id="PTHR38033:SF1">
    <property type="entry name" value="DOTU FAMILY TYPE IV_VI SECRETION SYSTEM PROTEIN"/>
    <property type="match status" value="1"/>
</dbReference>
<evidence type="ECO:0000313" key="4">
    <source>
        <dbReference type="Proteomes" id="UP000292583"/>
    </source>
</evidence>
<dbReference type="PANTHER" id="PTHR38033">
    <property type="entry name" value="MEMBRANE PROTEIN-RELATED"/>
    <property type="match status" value="1"/>
</dbReference>
<keyword evidence="4" id="KW-1185">Reference proteome</keyword>
<proteinExistence type="predicted"/>
<evidence type="ECO:0000259" key="2">
    <source>
        <dbReference type="Pfam" id="PF09850"/>
    </source>
</evidence>
<keyword evidence="1" id="KW-0472">Membrane</keyword>
<dbReference type="NCBIfam" id="NF038228">
    <property type="entry name" value="IcmH_DotU_IVB"/>
    <property type="match status" value="1"/>
</dbReference>
<evidence type="ECO:0000256" key="1">
    <source>
        <dbReference type="SAM" id="Phobius"/>
    </source>
</evidence>
<dbReference type="InterPro" id="IPR017732">
    <property type="entry name" value="T4/T6SS_DotU"/>
</dbReference>
<dbReference type="Pfam" id="PF09850">
    <property type="entry name" value="DotU"/>
    <property type="match status" value="1"/>
</dbReference>
<dbReference type="Proteomes" id="UP000292583">
    <property type="component" value="Unassembled WGS sequence"/>
</dbReference>
<sequence length="256" mass="30035">MQEKELNLILNSQFKGLGNNKVIDNSLELLLLIFRLSKLNSIDLNFMQNLKDDLINDILAWSLKLGAYKEYEEKDIVKLRYCLCVFIDEMLMKNSIFINSSWANNTLTISLFDEALGGNNFYDIALNWLSDPLKNKDYLEFIYALLALGYQGKYSNDENVKEKVVNFLNNISSSLTPLFNVDEQLVFNKAYENKIKENLWQKFKRLYFKKTLIILPIVFVLFFYLYSLIDLHNNNLKVKEEINKTIAEFNQSIKLN</sequence>
<reference evidence="3 4" key="1">
    <citation type="submission" date="2018-07" db="EMBL/GenBank/DDBJ databases">
        <title>Campylobacter zealandensis sp. nov., isolated from birds and water in New Zealand.</title>
        <authorList>
            <person name="Wilkinson D.A."/>
            <person name="Biggs P.J."/>
            <person name="French N.P."/>
            <person name="Midwinter A.C."/>
        </authorList>
    </citation>
    <scope>NUCLEOTIDE SEQUENCE [LARGE SCALE GENOMIC DNA]</scope>
    <source>
        <strain evidence="3 4">B423b</strain>
    </source>
</reference>